<evidence type="ECO:0000313" key="3">
    <source>
        <dbReference type="Proteomes" id="UP001320420"/>
    </source>
</evidence>
<dbReference type="AlphaFoldDB" id="A0AAN9YUV5"/>
<gene>
    <name evidence="2" type="ORF">SLS62_002391</name>
</gene>
<dbReference type="InterPro" id="IPR036915">
    <property type="entry name" value="Cyclin-like_sf"/>
</dbReference>
<dbReference type="SUPFAM" id="SSF47954">
    <property type="entry name" value="Cyclin-like"/>
    <property type="match status" value="2"/>
</dbReference>
<feature type="region of interest" description="Disordered" evidence="1">
    <location>
        <begin position="318"/>
        <end position="340"/>
    </location>
</feature>
<feature type="compositionally biased region" description="Gly residues" evidence="1">
    <location>
        <begin position="319"/>
        <end position="332"/>
    </location>
</feature>
<dbReference type="EMBL" id="JAKJXP020000012">
    <property type="protein sequence ID" value="KAK7755462.1"/>
    <property type="molecule type" value="Genomic_DNA"/>
</dbReference>
<reference evidence="2 3" key="1">
    <citation type="submission" date="2024-02" db="EMBL/GenBank/DDBJ databases">
        <title>De novo assembly and annotation of 12 fungi associated with fruit tree decline syndrome in Ontario, Canada.</title>
        <authorList>
            <person name="Sulman M."/>
            <person name="Ellouze W."/>
            <person name="Ilyukhin E."/>
        </authorList>
    </citation>
    <scope>NUCLEOTIDE SEQUENCE [LARGE SCALE GENOMIC DNA]</scope>
    <source>
        <strain evidence="2 3">M11/M66-122</strain>
    </source>
</reference>
<comment type="caution">
    <text evidence="2">The sequence shown here is derived from an EMBL/GenBank/DDBJ whole genome shotgun (WGS) entry which is preliminary data.</text>
</comment>
<keyword evidence="3" id="KW-1185">Reference proteome</keyword>
<dbReference type="Proteomes" id="UP001320420">
    <property type="component" value="Unassembled WGS sequence"/>
</dbReference>
<organism evidence="2 3">
    <name type="scientific">Diatrype stigma</name>
    <dbReference type="NCBI Taxonomy" id="117547"/>
    <lineage>
        <taxon>Eukaryota</taxon>
        <taxon>Fungi</taxon>
        <taxon>Dikarya</taxon>
        <taxon>Ascomycota</taxon>
        <taxon>Pezizomycotina</taxon>
        <taxon>Sordariomycetes</taxon>
        <taxon>Xylariomycetidae</taxon>
        <taxon>Xylariales</taxon>
        <taxon>Diatrypaceae</taxon>
        <taxon>Diatrype</taxon>
    </lineage>
</organism>
<accession>A0AAN9YUV5</accession>
<protein>
    <submittedName>
        <fullName evidence="2">Uncharacterized protein</fullName>
    </submittedName>
</protein>
<evidence type="ECO:0000313" key="2">
    <source>
        <dbReference type="EMBL" id="KAK7755462.1"/>
    </source>
</evidence>
<feature type="region of interest" description="Disordered" evidence="1">
    <location>
        <begin position="189"/>
        <end position="212"/>
    </location>
</feature>
<feature type="compositionally biased region" description="Low complexity" evidence="1">
    <location>
        <begin position="189"/>
        <end position="202"/>
    </location>
</feature>
<evidence type="ECO:0000256" key="1">
    <source>
        <dbReference type="SAM" id="MobiDB-lite"/>
    </source>
</evidence>
<dbReference type="PANTHER" id="PTHR10026">
    <property type="entry name" value="CYCLIN"/>
    <property type="match status" value="1"/>
</dbReference>
<dbReference type="GO" id="GO:0006357">
    <property type="term" value="P:regulation of transcription by RNA polymerase II"/>
    <property type="evidence" value="ECO:0007669"/>
    <property type="project" value="InterPro"/>
</dbReference>
<dbReference type="Gene3D" id="1.10.472.10">
    <property type="entry name" value="Cyclin-like"/>
    <property type="match status" value="2"/>
</dbReference>
<name>A0AAN9YUV5_9PEZI</name>
<sequence>MSHMTNPLATADQLYRWKSFSAIPTDLQDIIFFTTQCLTQAAGILLRLPQSVTAQANVVLARYWLVEPSPLAHEFSDVSAASLFLVAKLSSHPCLPRDICNVYAYLVSPSSALFRGGGGDTGSNTTNTNNNNDPASYYLSESAYAEMHGRILQLESRILLALAFDTHVALPHGLAITYLQALDYLGQSPSASSSKQNSSSGSGDDEKDKDQDKDVARRAIAHLNTALLSPQLLYLTHQPHALAVAAVYGAARDAGARMPECAWWEVFDVDREELGFLVVAMRSLEGWVRQQQQAFAELGRDGMITRRFVEGEMRRRGLRLGGEGDNGNGDGNGKLSEEDAMMRQMDETAVPMEG</sequence>
<proteinExistence type="predicted"/>
<dbReference type="InterPro" id="IPR043198">
    <property type="entry name" value="Cyclin/Ssn8"/>
</dbReference>
<dbReference type="GO" id="GO:0016538">
    <property type="term" value="F:cyclin-dependent protein serine/threonine kinase regulator activity"/>
    <property type="evidence" value="ECO:0007669"/>
    <property type="project" value="InterPro"/>
</dbReference>